<sequence length="102" mass="10485">MAVLGLTLLQVVVSMGLSLSYAQSHPACAIFIFVSSSPPNRQSLGAMNGLSQVIVSIMRAIGPAAANSLFSISITSKYLGGQLVYGSGPSYFYAASAAHDDA</sequence>
<evidence type="ECO:0008006" key="4">
    <source>
        <dbReference type="Google" id="ProtNLM"/>
    </source>
</evidence>
<dbReference type="HOGENOM" id="CLU_2278627_0_0_1"/>
<feature type="chain" id="PRO_5001647066" description="Major facilitator superfamily (MFS) profile domain-containing protein" evidence="1">
    <location>
        <begin position="23"/>
        <end position="102"/>
    </location>
</feature>
<protein>
    <recommendedName>
        <fullName evidence="4">Major facilitator superfamily (MFS) profile domain-containing protein</fullName>
    </recommendedName>
</protein>
<gene>
    <name evidence="2" type="ORF">PLEOSDRAFT_1102560</name>
</gene>
<feature type="signal peptide" evidence="1">
    <location>
        <begin position="1"/>
        <end position="22"/>
    </location>
</feature>
<name>A0A067NX73_PLEO1</name>
<keyword evidence="1" id="KW-0732">Signal</keyword>
<organism evidence="2 3">
    <name type="scientific">Pleurotus ostreatus (strain PC15)</name>
    <name type="common">Oyster mushroom</name>
    <dbReference type="NCBI Taxonomy" id="1137138"/>
    <lineage>
        <taxon>Eukaryota</taxon>
        <taxon>Fungi</taxon>
        <taxon>Dikarya</taxon>
        <taxon>Basidiomycota</taxon>
        <taxon>Agaricomycotina</taxon>
        <taxon>Agaricomycetes</taxon>
        <taxon>Agaricomycetidae</taxon>
        <taxon>Agaricales</taxon>
        <taxon>Pleurotineae</taxon>
        <taxon>Pleurotaceae</taxon>
        <taxon>Pleurotus</taxon>
    </lineage>
</organism>
<evidence type="ECO:0000313" key="3">
    <source>
        <dbReference type="Proteomes" id="UP000027073"/>
    </source>
</evidence>
<dbReference type="Proteomes" id="UP000027073">
    <property type="component" value="Unassembled WGS sequence"/>
</dbReference>
<dbReference type="InParanoid" id="A0A067NX73"/>
<dbReference type="VEuPathDB" id="FungiDB:PLEOSDRAFT_1102560"/>
<reference evidence="3" key="1">
    <citation type="journal article" date="2014" name="Proc. Natl. Acad. Sci. U.S.A.">
        <title>Extensive sampling of basidiomycete genomes demonstrates inadequacy of the white-rot/brown-rot paradigm for wood decay fungi.</title>
        <authorList>
            <person name="Riley R."/>
            <person name="Salamov A.A."/>
            <person name="Brown D.W."/>
            <person name="Nagy L.G."/>
            <person name="Floudas D."/>
            <person name="Held B.W."/>
            <person name="Levasseur A."/>
            <person name="Lombard V."/>
            <person name="Morin E."/>
            <person name="Otillar R."/>
            <person name="Lindquist E.A."/>
            <person name="Sun H."/>
            <person name="LaButti K.M."/>
            <person name="Schmutz J."/>
            <person name="Jabbour D."/>
            <person name="Luo H."/>
            <person name="Baker S.E."/>
            <person name="Pisabarro A.G."/>
            <person name="Walton J.D."/>
            <person name="Blanchette R.A."/>
            <person name="Henrissat B."/>
            <person name="Martin F."/>
            <person name="Cullen D."/>
            <person name="Hibbett D.S."/>
            <person name="Grigoriev I.V."/>
        </authorList>
    </citation>
    <scope>NUCLEOTIDE SEQUENCE [LARGE SCALE GENOMIC DNA]</scope>
    <source>
        <strain evidence="3">PC15</strain>
    </source>
</reference>
<dbReference type="EMBL" id="KL198006">
    <property type="protein sequence ID" value="KDQ31600.1"/>
    <property type="molecule type" value="Genomic_DNA"/>
</dbReference>
<accession>A0A067NX73</accession>
<evidence type="ECO:0000313" key="2">
    <source>
        <dbReference type="EMBL" id="KDQ31600.1"/>
    </source>
</evidence>
<evidence type="ECO:0000256" key="1">
    <source>
        <dbReference type="SAM" id="SignalP"/>
    </source>
</evidence>
<proteinExistence type="predicted"/>
<dbReference type="AlphaFoldDB" id="A0A067NX73"/>